<evidence type="ECO:0000313" key="2">
    <source>
        <dbReference type="Proteomes" id="UP001152888"/>
    </source>
</evidence>
<gene>
    <name evidence="1" type="ORF">ACAOBT_LOCUS3575</name>
</gene>
<organism evidence="1 2">
    <name type="scientific">Acanthoscelides obtectus</name>
    <name type="common">Bean weevil</name>
    <name type="synonym">Bruchus obtectus</name>
    <dbReference type="NCBI Taxonomy" id="200917"/>
    <lineage>
        <taxon>Eukaryota</taxon>
        <taxon>Metazoa</taxon>
        <taxon>Ecdysozoa</taxon>
        <taxon>Arthropoda</taxon>
        <taxon>Hexapoda</taxon>
        <taxon>Insecta</taxon>
        <taxon>Pterygota</taxon>
        <taxon>Neoptera</taxon>
        <taxon>Endopterygota</taxon>
        <taxon>Coleoptera</taxon>
        <taxon>Polyphaga</taxon>
        <taxon>Cucujiformia</taxon>
        <taxon>Chrysomeloidea</taxon>
        <taxon>Chrysomelidae</taxon>
        <taxon>Bruchinae</taxon>
        <taxon>Bruchini</taxon>
        <taxon>Acanthoscelides</taxon>
    </lineage>
</organism>
<reference evidence="1" key="1">
    <citation type="submission" date="2022-03" db="EMBL/GenBank/DDBJ databases">
        <authorList>
            <person name="Sayadi A."/>
        </authorList>
    </citation>
    <scope>NUCLEOTIDE SEQUENCE</scope>
</reference>
<dbReference type="Proteomes" id="UP001152888">
    <property type="component" value="Unassembled WGS sequence"/>
</dbReference>
<sequence>MFTHFWGSRKTIMLMPVQNTFKKMI</sequence>
<proteinExistence type="predicted"/>
<comment type="caution">
    <text evidence="1">The sequence shown here is derived from an EMBL/GenBank/DDBJ whole genome shotgun (WGS) entry which is preliminary data.</text>
</comment>
<evidence type="ECO:0000313" key="1">
    <source>
        <dbReference type="EMBL" id="CAH1960170.1"/>
    </source>
</evidence>
<accession>A0A9P0JUG7</accession>
<name>A0A9P0JUG7_ACAOB</name>
<dbReference type="EMBL" id="CAKOFQ010006687">
    <property type="protein sequence ID" value="CAH1960170.1"/>
    <property type="molecule type" value="Genomic_DNA"/>
</dbReference>
<protein>
    <submittedName>
        <fullName evidence="1">Uncharacterized protein</fullName>
    </submittedName>
</protein>
<keyword evidence="2" id="KW-1185">Reference proteome</keyword>
<dbReference type="AlphaFoldDB" id="A0A9P0JUG7"/>